<dbReference type="PRINTS" id="PR00111">
    <property type="entry name" value="ABHYDROLASE"/>
</dbReference>
<keyword evidence="4" id="KW-1185">Reference proteome</keyword>
<dbReference type="GO" id="GO:0016787">
    <property type="term" value="F:hydrolase activity"/>
    <property type="evidence" value="ECO:0007669"/>
    <property type="project" value="UniProtKB-KW"/>
</dbReference>
<feature type="compositionally biased region" description="Basic and acidic residues" evidence="1">
    <location>
        <begin position="287"/>
        <end position="305"/>
    </location>
</feature>
<feature type="domain" description="AB hydrolase-1" evidence="2">
    <location>
        <begin position="36"/>
        <end position="151"/>
    </location>
</feature>
<reference evidence="3 4" key="1">
    <citation type="submission" date="2023-09" db="EMBL/GenBank/DDBJ databases">
        <title>Complete genome of Streptomyces roseicoloratus T14.</title>
        <authorList>
            <person name="Bashizi T."/>
            <person name="Kim M.-J."/>
            <person name="Lee G."/>
            <person name="Tagele S.B."/>
            <person name="Shin J.-H."/>
        </authorList>
    </citation>
    <scope>NUCLEOTIDE SEQUENCE [LARGE SCALE GENOMIC DNA]</scope>
    <source>
        <strain evidence="3 4">T14</strain>
    </source>
</reference>
<gene>
    <name evidence="3" type="ORF">RGF97_13310</name>
</gene>
<proteinExistence type="predicted"/>
<evidence type="ECO:0000313" key="3">
    <source>
        <dbReference type="EMBL" id="WMX45638.1"/>
    </source>
</evidence>
<dbReference type="InterPro" id="IPR000073">
    <property type="entry name" value="AB_hydrolase_1"/>
</dbReference>
<dbReference type="PANTHER" id="PTHR43194:SF5">
    <property type="entry name" value="PIMELOYL-[ACYL-CARRIER PROTEIN] METHYL ESTER ESTERASE"/>
    <property type="match status" value="1"/>
</dbReference>
<dbReference type="SUPFAM" id="SSF53474">
    <property type="entry name" value="alpha/beta-Hydrolases"/>
    <property type="match status" value="1"/>
</dbReference>
<organism evidence="3 4">
    <name type="scientific">Streptomyces roseicoloratus</name>
    <dbReference type="NCBI Taxonomy" id="2508722"/>
    <lineage>
        <taxon>Bacteria</taxon>
        <taxon>Bacillati</taxon>
        <taxon>Actinomycetota</taxon>
        <taxon>Actinomycetes</taxon>
        <taxon>Kitasatosporales</taxon>
        <taxon>Streptomycetaceae</taxon>
        <taxon>Streptomyces</taxon>
    </lineage>
</organism>
<evidence type="ECO:0000256" key="1">
    <source>
        <dbReference type="SAM" id="MobiDB-lite"/>
    </source>
</evidence>
<dbReference type="Proteomes" id="UP001250858">
    <property type="component" value="Chromosome"/>
</dbReference>
<dbReference type="Pfam" id="PF00561">
    <property type="entry name" value="Abhydrolase_1"/>
    <property type="match status" value="1"/>
</dbReference>
<dbReference type="Gene3D" id="3.40.50.1820">
    <property type="entry name" value="alpha/beta hydrolase"/>
    <property type="match status" value="1"/>
</dbReference>
<protein>
    <submittedName>
        <fullName evidence="3">Alpha/beta hydrolase</fullName>
    </submittedName>
</protein>
<dbReference type="InterPro" id="IPR029058">
    <property type="entry name" value="AB_hydrolase_fold"/>
</dbReference>
<sequence length="305" mass="31652">MPYADVNGMSLWYEEHGESGESGGSGEPGAAGSAEPPLVLLHGGFGAGEMFQPFLAAGGGEGRRVITVDLQAHGRTPDVAGRPMSGEAMADDVAGLLEHLGAAPADVLGYSLGAGAALRLAIQRPDLVRRLVVVSLPARRSGWFPEVTAQMDRMDEGAAEALKQSPMYELYERIAPRVEDWPVLVEKVTSMNRRDYDWTGEIAGVTAPVLLVFADGDGIRPAHMVEFFGLLGGGLKDPGWDGAGRPSARLAVIPGATHYDLMLSPLLPAVVGAFLAEEAAGKAAGKAAEEAAGKAAEEAGGKAAE</sequence>
<evidence type="ECO:0000259" key="2">
    <source>
        <dbReference type="Pfam" id="PF00561"/>
    </source>
</evidence>
<feature type="compositionally biased region" description="Gly residues" evidence="1">
    <location>
        <begin position="20"/>
        <end position="29"/>
    </location>
</feature>
<dbReference type="RefSeq" id="WP_128984948.1">
    <property type="nucleotide sequence ID" value="NZ_CP133762.1"/>
</dbReference>
<dbReference type="EMBL" id="CP133762">
    <property type="protein sequence ID" value="WMX45638.1"/>
    <property type="molecule type" value="Genomic_DNA"/>
</dbReference>
<accession>A0ABY9RV59</accession>
<evidence type="ECO:0000313" key="4">
    <source>
        <dbReference type="Proteomes" id="UP001250858"/>
    </source>
</evidence>
<feature type="region of interest" description="Disordered" evidence="1">
    <location>
        <begin position="286"/>
        <end position="305"/>
    </location>
</feature>
<name>A0ABY9RV59_9ACTN</name>
<dbReference type="InterPro" id="IPR050228">
    <property type="entry name" value="Carboxylesterase_BioH"/>
</dbReference>
<dbReference type="PANTHER" id="PTHR43194">
    <property type="entry name" value="HYDROLASE ALPHA/BETA FOLD FAMILY"/>
    <property type="match status" value="1"/>
</dbReference>
<feature type="region of interest" description="Disordered" evidence="1">
    <location>
        <begin position="15"/>
        <end position="35"/>
    </location>
</feature>
<keyword evidence="3" id="KW-0378">Hydrolase</keyword>